<accession>A0A182WMR7</accession>
<proteinExistence type="predicted"/>
<evidence type="ECO:0000313" key="1">
    <source>
        <dbReference type="EnsemblMetazoa" id="AMIN014030-PA"/>
    </source>
</evidence>
<dbReference type="Proteomes" id="UP000075920">
    <property type="component" value="Unassembled WGS sequence"/>
</dbReference>
<sequence>MKSFKLPHNHKTLFWPCSHNSKSFERKFVAIIVHMHRNRHHYHNQPKWQ</sequence>
<protein>
    <submittedName>
        <fullName evidence="1">Uncharacterized protein</fullName>
    </submittedName>
</protein>
<dbReference type="AlphaFoldDB" id="A0A182WMR7"/>
<reference evidence="1" key="2">
    <citation type="submission" date="2020-05" db="UniProtKB">
        <authorList>
            <consortium name="EnsemblMetazoa"/>
        </authorList>
    </citation>
    <scope>IDENTIFICATION</scope>
    <source>
        <strain evidence="1">MINIMUS1</strain>
    </source>
</reference>
<dbReference type="EnsemblMetazoa" id="AMIN014030-RA">
    <property type="protein sequence ID" value="AMIN014030-PA"/>
    <property type="gene ID" value="AMIN014030"/>
</dbReference>
<dbReference type="VEuPathDB" id="VectorBase:AMIN014030"/>
<organism evidence="1 2">
    <name type="scientific">Anopheles minimus</name>
    <dbReference type="NCBI Taxonomy" id="112268"/>
    <lineage>
        <taxon>Eukaryota</taxon>
        <taxon>Metazoa</taxon>
        <taxon>Ecdysozoa</taxon>
        <taxon>Arthropoda</taxon>
        <taxon>Hexapoda</taxon>
        <taxon>Insecta</taxon>
        <taxon>Pterygota</taxon>
        <taxon>Neoptera</taxon>
        <taxon>Endopterygota</taxon>
        <taxon>Diptera</taxon>
        <taxon>Nematocera</taxon>
        <taxon>Culicoidea</taxon>
        <taxon>Culicidae</taxon>
        <taxon>Anophelinae</taxon>
        <taxon>Anopheles</taxon>
    </lineage>
</organism>
<reference evidence="2" key="1">
    <citation type="submission" date="2013-03" db="EMBL/GenBank/DDBJ databases">
        <title>The Genome Sequence of Anopheles minimus MINIMUS1.</title>
        <authorList>
            <consortium name="The Broad Institute Genomics Platform"/>
            <person name="Neafsey D.E."/>
            <person name="Walton C."/>
            <person name="Walker B."/>
            <person name="Young S.K."/>
            <person name="Zeng Q."/>
            <person name="Gargeya S."/>
            <person name="Fitzgerald M."/>
            <person name="Haas B."/>
            <person name="Abouelleil A."/>
            <person name="Allen A.W."/>
            <person name="Alvarado L."/>
            <person name="Arachchi H.M."/>
            <person name="Berlin A.M."/>
            <person name="Chapman S.B."/>
            <person name="Gainer-Dewar J."/>
            <person name="Goldberg J."/>
            <person name="Griggs A."/>
            <person name="Gujja S."/>
            <person name="Hansen M."/>
            <person name="Howarth C."/>
            <person name="Imamovic A."/>
            <person name="Ireland A."/>
            <person name="Larimer J."/>
            <person name="McCowan C."/>
            <person name="Murphy C."/>
            <person name="Pearson M."/>
            <person name="Poon T.W."/>
            <person name="Priest M."/>
            <person name="Roberts A."/>
            <person name="Saif S."/>
            <person name="Shea T."/>
            <person name="Sisk P."/>
            <person name="Sykes S."/>
            <person name="Wortman J."/>
            <person name="Nusbaum C."/>
            <person name="Birren B."/>
        </authorList>
    </citation>
    <scope>NUCLEOTIDE SEQUENCE [LARGE SCALE GENOMIC DNA]</scope>
    <source>
        <strain evidence="2">MINIMUS1</strain>
    </source>
</reference>
<evidence type="ECO:0000313" key="2">
    <source>
        <dbReference type="Proteomes" id="UP000075920"/>
    </source>
</evidence>
<name>A0A182WMR7_9DIPT</name>
<keyword evidence="2" id="KW-1185">Reference proteome</keyword>